<dbReference type="AlphaFoldDB" id="A0A1R2ANT6"/>
<dbReference type="InterPro" id="IPR044898">
    <property type="entry name" value="CDI_dom_sf"/>
</dbReference>
<accession>A0A1R2ANT6</accession>
<proteinExistence type="predicted"/>
<evidence type="ECO:0000313" key="2">
    <source>
        <dbReference type="Proteomes" id="UP000187209"/>
    </source>
</evidence>
<evidence type="ECO:0008006" key="3">
    <source>
        <dbReference type="Google" id="ProtNLM"/>
    </source>
</evidence>
<evidence type="ECO:0000313" key="1">
    <source>
        <dbReference type="EMBL" id="OMJ66174.1"/>
    </source>
</evidence>
<dbReference type="Gene3D" id="4.10.365.10">
    <property type="entry name" value="p27"/>
    <property type="match status" value="1"/>
</dbReference>
<dbReference type="Proteomes" id="UP000187209">
    <property type="component" value="Unassembled WGS sequence"/>
</dbReference>
<comment type="caution">
    <text evidence="1">The sequence shown here is derived from an EMBL/GenBank/DDBJ whole genome shotgun (WGS) entry which is preliminary data.</text>
</comment>
<sequence>MALFKTLTSSDQADIKAWTNEVNHRIHIKAHQQSEFYSFDFYQEVPFQGTEKFIWEEVPKLDKPSLQNSLVRASLATWVTEEPSGNPYEEIPEILEDNVHFSINQKGWE</sequence>
<name>A0A1R2ANT6_9CILI</name>
<keyword evidence="2" id="KW-1185">Reference proteome</keyword>
<organism evidence="1 2">
    <name type="scientific">Stentor coeruleus</name>
    <dbReference type="NCBI Taxonomy" id="5963"/>
    <lineage>
        <taxon>Eukaryota</taxon>
        <taxon>Sar</taxon>
        <taxon>Alveolata</taxon>
        <taxon>Ciliophora</taxon>
        <taxon>Postciliodesmatophora</taxon>
        <taxon>Heterotrichea</taxon>
        <taxon>Heterotrichida</taxon>
        <taxon>Stentoridae</taxon>
        <taxon>Stentor</taxon>
    </lineage>
</organism>
<gene>
    <name evidence="1" type="ORF">SteCoe_37086</name>
</gene>
<protein>
    <recommendedName>
        <fullName evidence="3">Cyclin-dependent kinase inhibitor domain-containing protein</fullName>
    </recommendedName>
</protein>
<dbReference type="EMBL" id="MPUH01001798">
    <property type="protein sequence ID" value="OMJ66174.1"/>
    <property type="molecule type" value="Genomic_DNA"/>
</dbReference>
<reference evidence="1 2" key="1">
    <citation type="submission" date="2016-11" db="EMBL/GenBank/DDBJ databases">
        <title>The macronuclear genome of Stentor coeruleus: a giant cell with tiny introns.</title>
        <authorList>
            <person name="Slabodnick M."/>
            <person name="Ruby J.G."/>
            <person name="Reiff S.B."/>
            <person name="Swart E.C."/>
            <person name="Gosai S."/>
            <person name="Prabakaran S."/>
            <person name="Witkowska E."/>
            <person name="Larue G.E."/>
            <person name="Fisher S."/>
            <person name="Freeman R.M."/>
            <person name="Gunawardena J."/>
            <person name="Chu W."/>
            <person name="Stover N.A."/>
            <person name="Gregory B.D."/>
            <person name="Nowacki M."/>
            <person name="Derisi J."/>
            <person name="Roy S.W."/>
            <person name="Marshall W.F."/>
            <person name="Sood P."/>
        </authorList>
    </citation>
    <scope>NUCLEOTIDE SEQUENCE [LARGE SCALE GENOMIC DNA]</scope>
    <source>
        <strain evidence="1">WM001</strain>
    </source>
</reference>